<evidence type="ECO:0000313" key="6">
    <source>
        <dbReference type="EMBL" id="KAG6391964.1"/>
    </source>
</evidence>
<evidence type="ECO:0000256" key="4">
    <source>
        <dbReference type="ARBA" id="ARBA00023136"/>
    </source>
</evidence>
<keyword evidence="4" id="KW-0472">Membrane</keyword>
<proteinExistence type="inferred from homology"/>
<evidence type="ECO:0000256" key="5">
    <source>
        <dbReference type="RuleBase" id="RU363076"/>
    </source>
</evidence>
<keyword evidence="2" id="KW-0812">Transmembrane</keyword>
<dbReference type="PANTHER" id="PTHR23427">
    <property type="entry name" value="SURFEIT LOCUS PROTEIN"/>
    <property type="match status" value="1"/>
</dbReference>
<dbReference type="Pfam" id="PF02104">
    <property type="entry name" value="SURF1"/>
    <property type="match status" value="1"/>
</dbReference>
<evidence type="ECO:0000256" key="2">
    <source>
        <dbReference type="ARBA" id="ARBA00022692"/>
    </source>
</evidence>
<keyword evidence="7" id="KW-1185">Reference proteome</keyword>
<name>A0A8X8Z5I5_SALSN</name>
<keyword evidence="3" id="KW-1133">Transmembrane helix</keyword>
<protein>
    <recommendedName>
        <fullName evidence="5">SURF1-like protein</fullName>
    </recommendedName>
</protein>
<comment type="subcellular location">
    <subcellularLocation>
        <location evidence="1">Membrane</location>
    </subcellularLocation>
    <subcellularLocation>
        <location evidence="5">Mitochondrion inner membrane</location>
        <topology evidence="5">Multi-pass membrane protein</topology>
    </subcellularLocation>
</comment>
<dbReference type="AlphaFoldDB" id="A0A8X8Z5I5"/>
<reference evidence="6" key="1">
    <citation type="submission" date="2018-01" db="EMBL/GenBank/DDBJ databases">
        <authorList>
            <person name="Mao J.F."/>
        </authorList>
    </citation>
    <scope>NUCLEOTIDE SEQUENCE</scope>
    <source>
        <strain evidence="6">Huo1</strain>
        <tissue evidence="6">Leaf</tissue>
    </source>
</reference>
<evidence type="ECO:0000256" key="1">
    <source>
        <dbReference type="ARBA" id="ARBA00004370"/>
    </source>
</evidence>
<comment type="caution">
    <text evidence="6">The sequence shown here is derived from an EMBL/GenBank/DDBJ whole genome shotgun (WGS) entry which is preliminary data.</text>
</comment>
<dbReference type="Proteomes" id="UP000298416">
    <property type="component" value="Unassembled WGS sequence"/>
</dbReference>
<gene>
    <name evidence="6" type="ORF">SASPL_149728</name>
</gene>
<evidence type="ECO:0000313" key="7">
    <source>
        <dbReference type="Proteomes" id="UP000298416"/>
    </source>
</evidence>
<dbReference type="PROSITE" id="PS50895">
    <property type="entry name" value="SURF1"/>
    <property type="match status" value="1"/>
</dbReference>
<dbReference type="PANTHER" id="PTHR23427:SF2">
    <property type="entry name" value="SURFEIT LOCUS PROTEIN 1"/>
    <property type="match status" value="1"/>
</dbReference>
<sequence length="222" mass="25441">MEAIEINDECLSLKKNVEFRKMKMKGFFDEKKSILVVEETYTDSDPFAYEYSLLTPFVFLPQNSCSASVSSGVLVNRGRVPREWADYTKIEKLQSHEIVRDFPQKEKLSSIGVVNNNTSNILKWLLFSAISRPQPIEFVGVIRGRERLGTLAGAVGLHPEATLYVEQIQDKSAHLANTTLYNDAHMLAHYAHMRKDHIHMIILWYCSSAGMFQLGRWLMKNL</sequence>
<evidence type="ECO:0000256" key="3">
    <source>
        <dbReference type="ARBA" id="ARBA00022989"/>
    </source>
</evidence>
<accession>A0A8X8Z5I5</accession>
<keyword evidence="5" id="KW-0496">Mitochondrion</keyword>
<dbReference type="InterPro" id="IPR045214">
    <property type="entry name" value="Surf1/Surf4"/>
</dbReference>
<dbReference type="InterPro" id="IPR002994">
    <property type="entry name" value="Surf1/Shy1"/>
</dbReference>
<reference evidence="6" key="2">
    <citation type="submission" date="2020-08" db="EMBL/GenBank/DDBJ databases">
        <title>Plant Genome Project.</title>
        <authorList>
            <person name="Zhang R.-G."/>
        </authorList>
    </citation>
    <scope>NUCLEOTIDE SEQUENCE</scope>
    <source>
        <strain evidence="6">Huo1</strain>
        <tissue evidence="6">Leaf</tissue>
    </source>
</reference>
<keyword evidence="5" id="KW-0999">Mitochondrion inner membrane</keyword>
<organism evidence="6">
    <name type="scientific">Salvia splendens</name>
    <name type="common">Scarlet sage</name>
    <dbReference type="NCBI Taxonomy" id="180675"/>
    <lineage>
        <taxon>Eukaryota</taxon>
        <taxon>Viridiplantae</taxon>
        <taxon>Streptophyta</taxon>
        <taxon>Embryophyta</taxon>
        <taxon>Tracheophyta</taxon>
        <taxon>Spermatophyta</taxon>
        <taxon>Magnoliopsida</taxon>
        <taxon>eudicotyledons</taxon>
        <taxon>Gunneridae</taxon>
        <taxon>Pentapetalae</taxon>
        <taxon>asterids</taxon>
        <taxon>lamiids</taxon>
        <taxon>Lamiales</taxon>
        <taxon>Lamiaceae</taxon>
        <taxon>Nepetoideae</taxon>
        <taxon>Mentheae</taxon>
        <taxon>Salviinae</taxon>
        <taxon>Salvia</taxon>
        <taxon>Salvia subgen. Calosphace</taxon>
        <taxon>core Calosphace</taxon>
    </lineage>
</organism>
<comment type="function">
    <text evidence="5">Probably involved in the biogenesis of the COX complex.</text>
</comment>
<dbReference type="GO" id="GO:0005743">
    <property type="term" value="C:mitochondrial inner membrane"/>
    <property type="evidence" value="ECO:0007669"/>
    <property type="project" value="UniProtKB-SubCell"/>
</dbReference>
<comment type="similarity">
    <text evidence="5">Belongs to the SURF1 family.</text>
</comment>
<dbReference type="EMBL" id="PNBA02000019">
    <property type="protein sequence ID" value="KAG6391964.1"/>
    <property type="molecule type" value="Genomic_DNA"/>
</dbReference>